<dbReference type="RefSeq" id="WP_150355878.1">
    <property type="nucleotide sequence ID" value="NZ_JAJJPB010000006.1"/>
</dbReference>
<evidence type="ECO:0000313" key="2">
    <source>
        <dbReference type="EMBL" id="MCC9294658.1"/>
    </source>
</evidence>
<keyword evidence="1" id="KW-0175">Coiled coil</keyword>
<dbReference type="Proteomes" id="UP001165422">
    <property type="component" value="Unassembled WGS sequence"/>
</dbReference>
<feature type="coiled-coil region" evidence="1">
    <location>
        <begin position="55"/>
        <end position="82"/>
    </location>
</feature>
<evidence type="ECO:0000256" key="1">
    <source>
        <dbReference type="SAM" id="Coils"/>
    </source>
</evidence>
<keyword evidence="3" id="KW-1185">Reference proteome</keyword>
<name>A0ABS8N4B9_9CLOT</name>
<proteinExistence type="predicted"/>
<protein>
    <submittedName>
        <fullName evidence="2">ATPase</fullName>
    </submittedName>
</protein>
<evidence type="ECO:0000313" key="3">
    <source>
        <dbReference type="Proteomes" id="UP001165422"/>
    </source>
</evidence>
<dbReference type="EMBL" id="JAJJPB010000006">
    <property type="protein sequence ID" value="MCC9294658.1"/>
    <property type="molecule type" value="Genomic_DNA"/>
</dbReference>
<reference evidence="2" key="1">
    <citation type="submission" date="2021-11" db="EMBL/GenBank/DDBJ databases">
        <authorList>
            <person name="Qingchun L."/>
            <person name="Dong Z."/>
            <person name="Zongwei Q."/>
            <person name="Jia Z."/>
            <person name="Duotao L."/>
        </authorList>
    </citation>
    <scope>NUCLEOTIDE SEQUENCE</scope>
    <source>
        <strain evidence="2">WLY-B-L2</strain>
    </source>
</reference>
<gene>
    <name evidence="2" type="ORF">LN736_07280</name>
</gene>
<sequence>MDTIKLLEYLQEIMDTSAKVPMTGKVMVNKKEIQEILDKIVNCLPGELKKAQWIVEEKDRILTEAVQEADNIKKENLNLLRRQIENHDITKEANIRAQEIISSAQKNAKAIRLGARDYADEMLSQLDNEITDKSNELLTNLKLEFQKLLNDVEGNIDLKTSSIRANIKELRDMK</sequence>
<comment type="caution">
    <text evidence="2">The sequence shown here is derived from an EMBL/GenBank/DDBJ whole genome shotgun (WGS) entry which is preliminary data.</text>
</comment>
<organism evidence="2 3">
    <name type="scientific">Clostridium aromativorans</name>
    <dbReference type="NCBI Taxonomy" id="2836848"/>
    <lineage>
        <taxon>Bacteria</taxon>
        <taxon>Bacillati</taxon>
        <taxon>Bacillota</taxon>
        <taxon>Clostridia</taxon>
        <taxon>Eubacteriales</taxon>
        <taxon>Clostridiaceae</taxon>
        <taxon>Clostridium</taxon>
    </lineage>
</organism>
<accession>A0ABS8N4B9</accession>